<name>M2PD11_9PSEU</name>
<dbReference type="AntiFam" id="ANF00178">
    <property type="entry name" value="Shadow ORF (opposite dhbF)"/>
</dbReference>
<feature type="region of interest" description="Disordered" evidence="1">
    <location>
        <begin position="1237"/>
        <end position="1266"/>
    </location>
</feature>
<sequence length="1492" mass="164420">MRRLVPSVEQREFVADEDVEQGDRPVRLGGDLLQQGREPGQQPFGRTRVGEVLGVLQHQRGGVPVVDHREVQVELRHAGVHLEPLGGQAEHVLGIGLPVVADHHLEQRGAPRHPGRVQLLDDALERQVTVGERGQIGLAHPVQQRGERRLTGQIGPQHQRVHEEPDEIIERRVGAPGDRGAQRDVVPGASPVQQRGNGRLEHHERARSRLRRQVAHGGRQLSGQRGLHLSASAGRPERTRTVQRQRQLVGRTTQDVGPEGDLIGAILVEEVLLPQREVGVLHRKVRPHGTPPAEAGLIRRGQVAQERAVGPFVGRAVVQDDRDHLVTVAEPQDPQPHRDLPRQVERCPRQFSDPGVQPGLVALLDGERDLRRVENALVRLAVVLGEHRPQDLVPAEDVAQGGTQGFEVQMPAQPEGQREVVGDRVRIHPVNEPEAALGGRKRDPFRTFDADHRRPRGFAAARASSQFGDRGRLEQVTDGQFGAELGPGPADEPGGEQRMAAEIEEVVLDADTVQPEDLGEERAQRLLRGGLGRTAFREPHRLIGFRQCPRVELAVVGQRQGAQRDERGRDHVVRQFRLEPVPQALHQFTATARGRRARGVLGQIRTDRNRQVHPGDQRVRLSLVDEDRLERAVGRPGAVHPEPEPVPEFVHVLRLDPGRGAEQVQHVDQWRPGVQRAGRLDLGDLPGVRDPAHAQRFRAGELLLQRGEGADLVPRQARRLRDGQGSGRLLHQNRVVAVPAQLVVQPGPFDPDLRGDVRKPPRERGEVVRVDQEFLLERGPTFDRPPHLGDVGGRVGAGQLDRGVEGAGEPQVPDVADEQRAAGREQADRLRDDVGQVVDAREVLDDRVDHDRVEPSGGQAVEHVRWLGAQVHFGRQLRILLQLAVQLRDHRRGEVGAPVLPGQRRDLPHQQTGADADLQYSFRLQLGDPVDGRLSPFPHVLQRDRVAVVAGVPAREVLGEQRSRDLGVLIGVDLPPLADLVGLRLGARVPAQFGRDDVPDEPLQPGSRRVGPRDDGGLRDLRVPAERGLDLAEFDAVAADLDLVVGAAEEVEVPVRAAAHQVTGAVHAPTPGDERVGDEPFRGQAGTAEVTAGQPFTGDVELSGDAVADRAEPGVHDVGAGVPDRLADGRGVAVGRAAAEGVDRVLGGAVQVVAVGAVGVPQPVPHRLRHRLAAEQDERGPVPLQQPFLDQQMRVRRRHVDDVDLVLVAVRHERPRVAPQFLVADVDLVPLDEPQQLLPGHVEGERHGVRDPQPPSARRRDGRGEDRALMVELHVRQAAVRRDDTLGFARRARRVDDVGRVFQAVRAASREQRAFGVGDRAAAERPVFVIVDEHPRRGVGQCRRYVLCGHQAQRPGVLQHHREPLGRVVEFQGQIRGTGPQHGEQRDDHVDRPRQAERDHLLRRGTLRQQQPGHPVDPGVELGIGQLLFAEHHGRRVGRPVRLGGEQVRDRVLDDRVLGLGPTRLQRGTVLSGHRRERGDRFRRIVDDLRDQ</sequence>
<feature type="region of interest" description="Disordered" evidence="1">
    <location>
        <begin position="992"/>
        <end position="1019"/>
    </location>
</feature>
<feature type="compositionally biased region" description="Basic residues" evidence="1">
    <location>
        <begin position="205"/>
        <end position="214"/>
    </location>
</feature>
<gene>
    <name evidence="2" type="ORF">C791_0292</name>
</gene>
<evidence type="ECO:0000313" key="2">
    <source>
        <dbReference type="EMBL" id="EMD22238.1"/>
    </source>
</evidence>
<accession>M2PD11</accession>
<feature type="compositionally biased region" description="Low complexity" evidence="1">
    <location>
        <begin position="242"/>
        <end position="254"/>
    </location>
</feature>
<proteinExistence type="predicted"/>
<comment type="caution">
    <text evidence="2">The sequence shown here is derived from an EMBL/GenBank/DDBJ whole genome shotgun (WGS) entry which is preliminary data.</text>
</comment>
<feature type="region of interest" description="Disordered" evidence="1">
    <location>
        <begin position="798"/>
        <end position="829"/>
    </location>
</feature>
<organism evidence="2 3">
    <name type="scientific">Amycolatopsis azurea DSM 43854</name>
    <dbReference type="NCBI Taxonomy" id="1238180"/>
    <lineage>
        <taxon>Bacteria</taxon>
        <taxon>Bacillati</taxon>
        <taxon>Actinomycetota</taxon>
        <taxon>Actinomycetes</taxon>
        <taxon>Pseudonocardiales</taxon>
        <taxon>Pseudonocardiaceae</taxon>
        <taxon>Amycolatopsis</taxon>
    </lineage>
</organism>
<feature type="compositionally biased region" description="Basic and acidic residues" evidence="1">
    <location>
        <begin position="817"/>
        <end position="829"/>
    </location>
</feature>
<dbReference type="Proteomes" id="UP000014137">
    <property type="component" value="Unassembled WGS sequence"/>
</dbReference>
<feature type="region of interest" description="Disordered" evidence="1">
    <location>
        <begin position="173"/>
        <end position="256"/>
    </location>
</feature>
<dbReference type="EMBL" id="ANMG01000100">
    <property type="protein sequence ID" value="EMD22238.1"/>
    <property type="molecule type" value="Genomic_DNA"/>
</dbReference>
<feature type="region of interest" description="Disordered" evidence="1">
    <location>
        <begin position="14"/>
        <end position="45"/>
    </location>
</feature>
<evidence type="ECO:0000313" key="3">
    <source>
        <dbReference type="Proteomes" id="UP000014137"/>
    </source>
</evidence>
<evidence type="ECO:0000256" key="1">
    <source>
        <dbReference type="SAM" id="MobiDB-lite"/>
    </source>
</evidence>
<reference evidence="2 3" key="1">
    <citation type="submission" date="2012-10" db="EMBL/GenBank/DDBJ databases">
        <title>Genome assembly of Amycolatopsis azurea DSM 43854.</title>
        <authorList>
            <person name="Khatri I."/>
            <person name="Kaur I."/>
            <person name="Subramanian S."/>
            <person name="Mayilraj S."/>
        </authorList>
    </citation>
    <scope>NUCLEOTIDE SEQUENCE [LARGE SCALE GENOMIC DNA]</scope>
    <source>
        <strain evidence="2 3">DSM 43854</strain>
    </source>
</reference>
<dbReference type="PATRIC" id="fig|1238180.3.peg.8023"/>
<protein>
    <submittedName>
        <fullName evidence="2">Uncharacterized protein</fullName>
    </submittedName>
</protein>